<accession>A0A9R1AQ01</accession>
<feature type="transmembrane region" description="Helical" evidence="2">
    <location>
        <begin position="47"/>
        <end position="67"/>
    </location>
</feature>
<name>A0A9R1AQ01_TRITD</name>
<feature type="transmembrane region" description="Helical" evidence="2">
    <location>
        <begin position="353"/>
        <end position="374"/>
    </location>
</feature>
<dbReference type="OMA" id="YMLLCCT"/>
<keyword evidence="5" id="KW-1185">Reference proteome</keyword>
<feature type="transmembrane region" description="Helical" evidence="2">
    <location>
        <begin position="13"/>
        <end position="35"/>
    </location>
</feature>
<dbReference type="PANTHER" id="PTHR31325">
    <property type="entry name" value="OS01G0798800 PROTEIN-RELATED"/>
    <property type="match status" value="1"/>
</dbReference>
<gene>
    <name evidence="4" type="ORF">TRITD_5Bv1G187650</name>
</gene>
<dbReference type="InterPro" id="IPR007658">
    <property type="entry name" value="DUF594"/>
</dbReference>
<dbReference type="Gramene" id="TRITD5Bv1G187650.1">
    <property type="protein sequence ID" value="TRITD5Bv1G187650.1"/>
    <property type="gene ID" value="TRITD5Bv1G187650"/>
</dbReference>
<evidence type="ECO:0000259" key="3">
    <source>
        <dbReference type="Pfam" id="PF13968"/>
    </source>
</evidence>
<dbReference type="AlphaFoldDB" id="A0A9R1AQ01"/>
<feature type="transmembrane region" description="Helical" evidence="2">
    <location>
        <begin position="412"/>
        <end position="433"/>
    </location>
</feature>
<dbReference type="EMBL" id="LT934120">
    <property type="protein sequence ID" value="VAI35928.1"/>
    <property type="molecule type" value="Genomic_DNA"/>
</dbReference>
<keyword evidence="2" id="KW-1133">Transmembrane helix</keyword>
<keyword evidence="2" id="KW-0812">Transmembrane</keyword>
<keyword evidence="2" id="KW-0472">Membrane</keyword>
<sequence length="758" mass="86063">MGLSSAVDWWEEWQLRILVLGSLFVQYLLLCSAPFRKFAIPSWYRSIIWLAYLGSDSVAIYALATLFNRQRRQDYGSANSNSILEVVWAPVLLMHLGGQDVISAYNIEDNELWTRHVLTAVSQVTVAIYVFCKSWPGTGGDTRLLLASICFFVSGIVKCIEKPWALKRASINSLVSSSDTAARMGSMFGKTISLEEYVQEARNFVQSQVEGHAVDLEHNHVPQAQAETDAVESNHHRQAHGKGNAADLDPNHILRAQGEANGKRRLIQKRENNRKYDVQIRKIFVDLASSYTDRLDILKSFWVLDEKRACAFLRKGLLNTFDLLYTKQKVNTSMEIIRKIQEARKADITFQNFFTWCFLALALYLPFAAIGLFHKSHRGTYNVNDVKVTYALFCCTAAMQFFAMYFHMLAAALSGLLISSGMVAQYSLLNFFIRNERHSKKMCVLSSFNCKDFLDQRWCMKSCSSSFGITELVLGYVKCCWEKDIVDAASYRKFSDQRGQWTIQRSGCDKDQEWGLNRLFDESVLLWHIATDLCFYQKGDTSASRGDATKCREISNYMVYLLFVHPEMLLPGTRRNLFKAANAELEEIFKDDKPLLKAILKGGKPSLMEIPKRKGPLPEQIERRLVDSIIAKVQPTKYSKQVEHTYLAPAAQEGFIHEARKISELLLSLGDEKMWKVIKGVWVEMLCFSASRCRGFLHAKSLGTGGELLTYVWLLLSHMGMETLPERAQRRELSSEGGNMGAAPFTSRVSIPTGEDMV</sequence>
<evidence type="ECO:0000256" key="2">
    <source>
        <dbReference type="SAM" id="Phobius"/>
    </source>
</evidence>
<organism evidence="4 5">
    <name type="scientific">Triticum turgidum subsp. durum</name>
    <name type="common">Durum wheat</name>
    <name type="synonym">Triticum durum</name>
    <dbReference type="NCBI Taxonomy" id="4567"/>
    <lineage>
        <taxon>Eukaryota</taxon>
        <taxon>Viridiplantae</taxon>
        <taxon>Streptophyta</taxon>
        <taxon>Embryophyta</taxon>
        <taxon>Tracheophyta</taxon>
        <taxon>Spermatophyta</taxon>
        <taxon>Magnoliopsida</taxon>
        <taxon>Liliopsida</taxon>
        <taxon>Poales</taxon>
        <taxon>Poaceae</taxon>
        <taxon>BOP clade</taxon>
        <taxon>Pooideae</taxon>
        <taxon>Triticodae</taxon>
        <taxon>Triticeae</taxon>
        <taxon>Triticinae</taxon>
        <taxon>Triticum</taxon>
    </lineage>
</organism>
<dbReference type="InterPro" id="IPR025315">
    <property type="entry name" value="DUF4220"/>
</dbReference>
<evidence type="ECO:0000313" key="4">
    <source>
        <dbReference type="EMBL" id="VAI35928.1"/>
    </source>
</evidence>
<dbReference type="Pfam" id="PF13968">
    <property type="entry name" value="DUF4220"/>
    <property type="match status" value="1"/>
</dbReference>
<dbReference type="Proteomes" id="UP000324705">
    <property type="component" value="Chromosome 5B"/>
</dbReference>
<protein>
    <recommendedName>
        <fullName evidence="3">DUF4220 domain-containing protein</fullName>
    </recommendedName>
</protein>
<feature type="transmembrane region" description="Helical" evidence="2">
    <location>
        <begin position="386"/>
        <end position="406"/>
    </location>
</feature>
<feature type="domain" description="DUF4220" evidence="3">
    <location>
        <begin position="49"/>
        <end position="458"/>
    </location>
</feature>
<dbReference type="Pfam" id="PF04578">
    <property type="entry name" value="DUF594"/>
    <property type="match status" value="1"/>
</dbReference>
<feature type="region of interest" description="Disordered" evidence="1">
    <location>
        <begin position="230"/>
        <end position="249"/>
    </location>
</feature>
<evidence type="ECO:0000256" key="1">
    <source>
        <dbReference type="SAM" id="MobiDB-lite"/>
    </source>
</evidence>
<reference evidence="4 5" key="1">
    <citation type="submission" date="2017-09" db="EMBL/GenBank/DDBJ databases">
        <authorList>
            <consortium name="International Durum Wheat Genome Sequencing Consortium (IDWGSC)"/>
            <person name="Milanesi L."/>
        </authorList>
    </citation>
    <scope>NUCLEOTIDE SEQUENCE [LARGE SCALE GENOMIC DNA]</scope>
    <source>
        <strain evidence="5">cv. Svevo</strain>
    </source>
</reference>
<evidence type="ECO:0000313" key="5">
    <source>
        <dbReference type="Proteomes" id="UP000324705"/>
    </source>
</evidence>
<proteinExistence type="predicted"/>